<evidence type="ECO:0000313" key="3">
    <source>
        <dbReference type="WBParaSite" id="ALUE_0002003501-mRNA-1"/>
    </source>
</evidence>
<proteinExistence type="predicted"/>
<feature type="chain" id="PRO_5005657054" evidence="1">
    <location>
        <begin position="22"/>
        <end position="139"/>
    </location>
</feature>
<keyword evidence="1" id="KW-0732">Signal</keyword>
<sequence length="139" mass="15630">MKGVYVLCFMVTVNFMGTALAQKPSHLSPEMKEYFESVKRVLPAETAKALDEIVGSSLPRMEKAQKSYDVMNRLPDTVLDKVPLPPPMRKLPKRIQDQIRSLMHNHGLTFQQHVQQLQHIIASLTPAEKAALPKGLLSN</sequence>
<dbReference type="Proteomes" id="UP000036681">
    <property type="component" value="Unplaced"/>
</dbReference>
<reference evidence="3" key="1">
    <citation type="submission" date="2017-02" db="UniProtKB">
        <authorList>
            <consortium name="WormBaseParasite"/>
        </authorList>
    </citation>
    <scope>IDENTIFICATION</scope>
</reference>
<organism evidence="2 3">
    <name type="scientific">Ascaris lumbricoides</name>
    <name type="common">Giant roundworm</name>
    <dbReference type="NCBI Taxonomy" id="6252"/>
    <lineage>
        <taxon>Eukaryota</taxon>
        <taxon>Metazoa</taxon>
        <taxon>Ecdysozoa</taxon>
        <taxon>Nematoda</taxon>
        <taxon>Chromadorea</taxon>
        <taxon>Rhabditida</taxon>
        <taxon>Spirurina</taxon>
        <taxon>Ascaridomorpha</taxon>
        <taxon>Ascaridoidea</taxon>
        <taxon>Ascarididae</taxon>
        <taxon>Ascaris</taxon>
    </lineage>
</organism>
<dbReference type="WBParaSite" id="ALUE_0002003501-mRNA-1">
    <property type="protein sequence ID" value="ALUE_0002003501-mRNA-1"/>
    <property type="gene ID" value="ALUE_0002003501"/>
</dbReference>
<feature type="signal peptide" evidence="1">
    <location>
        <begin position="1"/>
        <end position="21"/>
    </location>
</feature>
<accession>A0A0M3IMQ7</accession>
<evidence type="ECO:0000313" key="2">
    <source>
        <dbReference type="Proteomes" id="UP000036681"/>
    </source>
</evidence>
<name>A0A0M3IMQ7_ASCLU</name>
<dbReference type="AlphaFoldDB" id="A0A0M3IMQ7"/>
<evidence type="ECO:0000256" key="1">
    <source>
        <dbReference type="SAM" id="SignalP"/>
    </source>
</evidence>
<protein>
    <submittedName>
        <fullName evidence="3">DUF2059 domain-containing protein</fullName>
    </submittedName>
</protein>
<keyword evidence="2" id="KW-1185">Reference proteome</keyword>